<protein>
    <recommendedName>
        <fullName evidence="2">Bacterial phospholipase C C-terminal domain-containing protein</fullName>
    </recommendedName>
</protein>
<sequence>MAAGDTTTTSWPVSSSGNGYDFTVTVDVQPGFQRQFAGRVENGEDLISDPAAA</sequence>
<feature type="compositionally biased region" description="Polar residues" evidence="1">
    <location>
        <begin position="1"/>
        <end position="18"/>
    </location>
</feature>
<dbReference type="GO" id="GO:0004629">
    <property type="term" value="F:phospholipase C activity"/>
    <property type="evidence" value="ECO:0007669"/>
    <property type="project" value="InterPro"/>
</dbReference>
<dbReference type="Proteomes" id="UP000195569">
    <property type="component" value="Unassembled WGS sequence"/>
</dbReference>
<proteinExistence type="predicted"/>
<feature type="region of interest" description="Disordered" evidence="1">
    <location>
        <begin position="1"/>
        <end position="20"/>
    </location>
</feature>
<dbReference type="EMBL" id="CYGY02000175">
    <property type="protein sequence ID" value="SIT52052.1"/>
    <property type="molecule type" value="Genomic_DNA"/>
</dbReference>
<feature type="domain" description="Bacterial phospholipase C C-terminal" evidence="2">
    <location>
        <begin position="2"/>
        <end position="39"/>
    </location>
</feature>
<comment type="caution">
    <text evidence="3">The sequence shown here is derived from an EMBL/GenBank/DDBJ whole genome shotgun (WGS) entry which is preliminary data.</text>
</comment>
<dbReference type="InterPro" id="IPR008475">
    <property type="entry name" value="PLipase_C_C"/>
</dbReference>
<evidence type="ECO:0000313" key="4">
    <source>
        <dbReference type="Proteomes" id="UP000195569"/>
    </source>
</evidence>
<dbReference type="Pfam" id="PF05506">
    <property type="entry name" value="PLipase_C_C"/>
    <property type="match status" value="1"/>
</dbReference>
<organism evidence="3 4">
    <name type="scientific">Paraburkholderia piptadeniae</name>
    <dbReference type="NCBI Taxonomy" id="1701573"/>
    <lineage>
        <taxon>Bacteria</taxon>
        <taxon>Pseudomonadati</taxon>
        <taxon>Pseudomonadota</taxon>
        <taxon>Betaproteobacteria</taxon>
        <taxon>Burkholderiales</taxon>
        <taxon>Burkholderiaceae</taxon>
        <taxon>Paraburkholderia</taxon>
    </lineage>
</organism>
<evidence type="ECO:0000259" key="2">
    <source>
        <dbReference type="Pfam" id="PF05506"/>
    </source>
</evidence>
<evidence type="ECO:0000313" key="3">
    <source>
        <dbReference type="EMBL" id="SIT52052.1"/>
    </source>
</evidence>
<evidence type="ECO:0000256" key="1">
    <source>
        <dbReference type="SAM" id="MobiDB-lite"/>
    </source>
</evidence>
<dbReference type="AlphaFoldDB" id="A0A1N7SYK9"/>
<dbReference type="GO" id="GO:0016042">
    <property type="term" value="P:lipid catabolic process"/>
    <property type="evidence" value="ECO:0007669"/>
    <property type="project" value="InterPro"/>
</dbReference>
<gene>
    <name evidence="3" type="ORF">BN2476_1750009</name>
</gene>
<reference evidence="3" key="1">
    <citation type="submission" date="2016-12" db="EMBL/GenBank/DDBJ databases">
        <authorList>
            <person name="Moulin L."/>
        </authorList>
    </citation>
    <scope>NUCLEOTIDE SEQUENCE [LARGE SCALE GENOMIC DNA]</scope>
    <source>
        <strain evidence="3">STM 7183</strain>
    </source>
</reference>
<name>A0A1N7SYK9_9BURK</name>
<accession>A0A1N7SYK9</accession>
<keyword evidence="4" id="KW-1185">Reference proteome</keyword>